<comment type="subcellular location">
    <subcellularLocation>
        <location evidence="1">Cell inner membrane</location>
        <topology evidence="1">Single-pass membrane protein</topology>
    </subcellularLocation>
</comment>
<accession>A0ABD4XDQ7</accession>
<keyword evidence="9 10" id="KW-0472">Membrane</keyword>
<gene>
    <name evidence="11" type="primary">gspM</name>
    <name evidence="11" type="ORF">PXK24_17910</name>
</gene>
<proteinExistence type="inferred from homology"/>
<evidence type="ECO:0000256" key="10">
    <source>
        <dbReference type="SAM" id="Phobius"/>
    </source>
</evidence>
<evidence type="ECO:0000256" key="1">
    <source>
        <dbReference type="ARBA" id="ARBA00004377"/>
    </source>
</evidence>
<dbReference type="GO" id="GO:0005886">
    <property type="term" value="C:plasma membrane"/>
    <property type="evidence" value="ECO:0007669"/>
    <property type="project" value="UniProtKB-SubCell"/>
</dbReference>
<dbReference type="Pfam" id="PF04612">
    <property type="entry name" value="T2SSM"/>
    <property type="match status" value="1"/>
</dbReference>
<keyword evidence="6 10" id="KW-0812">Transmembrane</keyword>
<comment type="similarity">
    <text evidence="2">Belongs to the GSP M family.</text>
</comment>
<evidence type="ECO:0000256" key="5">
    <source>
        <dbReference type="ARBA" id="ARBA00022519"/>
    </source>
</evidence>
<protein>
    <submittedName>
        <fullName evidence="11">Type II secretion system protein GspM</fullName>
    </submittedName>
</protein>
<sequence>MSARLIDRLLQLSGRERMLLALAAVLVPLGLAMTLLLPLQERRQAARIARSEAQDIQAWVRARVAEKPSLTQAIPEISAAPIGTSGVEQGLIAARLRPALSALSAEAGGGIDLRFDRVDFGVLAHWLTTAHPGWGYEITQLRMEALDADPGYVAAWISLSPAQR</sequence>
<evidence type="ECO:0000313" key="12">
    <source>
        <dbReference type="Proteomes" id="UP001218364"/>
    </source>
</evidence>
<dbReference type="InterPro" id="IPR023229">
    <property type="entry name" value="T2SS_M_periplasmic_sf"/>
</dbReference>
<evidence type="ECO:0000256" key="8">
    <source>
        <dbReference type="ARBA" id="ARBA00022989"/>
    </source>
</evidence>
<dbReference type="GO" id="GO:0015031">
    <property type="term" value="P:protein transport"/>
    <property type="evidence" value="ECO:0007669"/>
    <property type="project" value="UniProtKB-KW"/>
</dbReference>
<dbReference type="InterPro" id="IPR007690">
    <property type="entry name" value="T2SS_GspM"/>
</dbReference>
<dbReference type="EMBL" id="JARCJK010000011">
    <property type="protein sequence ID" value="MDE4167575.1"/>
    <property type="molecule type" value="Genomic_DNA"/>
</dbReference>
<evidence type="ECO:0000256" key="2">
    <source>
        <dbReference type="ARBA" id="ARBA00010637"/>
    </source>
</evidence>
<comment type="caution">
    <text evidence="11">The sequence shown here is derived from an EMBL/GenBank/DDBJ whole genome shotgun (WGS) entry which is preliminary data.</text>
</comment>
<name>A0ABD4XDQ7_9RHOB</name>
<dbReference type="SUPFAM" id="SSF103054">
    <property type="entry name" value="General secretion pathway protein M, EpsM"/>
    <property type="match status" value="1"/>
</dbReference>
<keyword evidence="3" id="KW-0813">Transport</keyword>
<dbReference type="AlphaFoldDB" id="A0ABD4XDQ7"/>
<dbReference type="RefSeq" id="WP_274840070.1">
    <property type="nucleotide sequence ID" value="NZ_JARCJF010000011.1"/>
</dbReference>
<evidence type="ECO:0000313" key="11">
    <source>
        <dbReference type="EMBL" id="MDE4167575.1"/>
    </source>
</evidence>
<dbReference type="Gene3D" id="3.30.1360.100">
    <property type="entry name" value="General secretion pathway protein M, EpsM"/>
    <property type="match status" value="1"/>
</dbReference>
<evidence type="ECO:0000256" key="6">
    <source>
        <dbReference type="ARBA" id="ARBA00022692"/>
    </source>
</evidence>
<keyword evidence="7" id="KW-0653">Protein transport</keyword>
<keyword evidence="4" id="KW-1003">Cell membrane</keyword>
<dbReference type="Proteomes" id="UP001218364">
    <property type="component" value="Unassembled WGS sequence"/>
</dbReference>
<keyword evidence="5" id="KW-0997">Cell inner membrane</keyword>
<reference evidence="11 12" key="1">
    <citation type="submission" date="2023-02" db="EMBL/GenBank/DDBJ databases">
        <title>Population genomics of bacteria associated with diatom.</title>
        <authorList>
            <person name="Xie J."/>
            <person name="Wang H."/>
        </authorList>
    </citation>
    <scope>NUCLEOTIDE SEQUENCE [LARGE SCALE GENOMIC DNA]</scope>
    <source>
        <strain evidence="11 12">PT47_8</strain>
    </source>
</reference>
<evidence type="ECO:0000256" key="9">
    <source>
        <dbReference type="ARBA" id="ARBA00023136"/>
    </source>
</evidence>
<evidence type="ECO:0000256" key="3">
    <source>
        <dbReference type="ARBA" id="ARBA00022448"/>
    </source>
</evidence>
<organism evidence="11 12">
    <name type="scientific">Phaeobacter gallaeciensis</name>
    <dbReference type="NCBI Taxonomy" id="60890"/>
    <lineage>
        <taxon>Bacteria</taxon>
        <taxon>Pseudomonadati</taxon>
        <taxon>Pseudomonadota</taxon>
        <taxon>Alphaproteobacteria</taxon>
        <taxon>Rhodobacterales</taxon>
        <taxon>Roseobacteraceae</taxon>
        <taxon>Phaeobacter</taxon>
    </lineage>
</organism>
<evidence type="ECO:0000256" key="7">
    <source>
        <dbReference type="ARBA" id="ARBA00022927"/>
    </source>
</evidence>
<evidence type="ECO:0000256" key="4">
    <source>
        <dbReference type="ARBA" id="ARBA00022475"/>
    </source>
</evidence>
<keyword evidence="8 10" id="KW-1133">Transmembrane helix</keyword>
<feature type="transmembrane region" description="Helical" evidence="10">
    <location>
        <begin position="20"/>
        <end position="39"/>
    </location>
</feature>